<feature type="DNA-binding region" description="Homeobox" evidence="5">
    <location>
        <begin position="139"/>
        <end position="198"/>
    </location>
</feature>
<dbReference type="CDD" id="cd00086">
    <property type="entry name" value="homeodomain"/>
    <property type="match status" value="1"/>
</dbReference>
<dbReference type="PANTHER" id="PTHR24333">
    <property type="entry name" value="HOMEO BOX HB9 LIKE A-RELATED"/>
    <property type="match status" value="1"/>
</dbReference>
<dbReference type="PRINTS" id="PR00024">
    <property type="entry name" value="HOMEOBOX"/>
</dbReference>
<evidence type="ECO:0000256" key="4">
    <source>
        <dbReference type="ARBA" id="ARBA00023242"/>
    </source>
</evidence>
<dbReference type="GO" id="GO:0005634">
    <property type="term" value="C:nucleus"/>
    <property type="evidence" value="ECO:0007669"/>
    <property type="project" value="UniProtKB-SubCell"/>
</dbReference>
<dbReference type="InterPro" id="IPR017970">
    <property type="entry name" value="Homeobox_CS"/>
</dbReference>
<protein>
    <recommendedName>
        <fullName evidence="7">Homeobox domain-containing protein</fullName>
    </recommendedName>
</protein>
<dbReference type="PROSITE" id="PS50071">
    <property type="entry name" value="HOMEOBOX_2"/>
    <property type="match status" value="1"/>
</dbReference>
<evidence type="ECO:0000256" key="2">
    <source>
        <dbReference type="ARBA" id="ARBA00023125"/>
    </source>
</evidence>
<dbReference type="InterPro" id="IPR009057">
    <property type="entry name" value="Homeodomain-like_sf"/>
</dbReference>
<dbReference type="AlphaFoldDB" id="A0ABD1DNI0"/>
<evidence type="ECO:0000256" key="6">
    <source>
        <dbReference type="RuleBase" id="RU000682"/>
    </source>
</evidence>
<dbReference type="SMART" id="SM00389">
    <property type="entry name" value="HOX"/>
    <property type="match status" value="1"/>
</dbReference>
<evidence type="ECO:0000259" key="7">
    <source>
        <dbReference type="PROSITE" id="PS50071"/>
    </source>
</evidence>
<proteinExistence type="predicted"/>
<feature type="domain" description="Homeobox" evidence="7">
    <location>
        <begin position="137"/>
        <end position="197"/>
    </location>
</feature>
<dbReference type="InterPro" id="IPR050848">
    <property type="entry name" value="Homeobox_TF"/>
</dbReference>
<reference evidence="8 9" key="1">
    <citation type="submission" date="2024-05" db="EMBL/GenBank/DDBJ databases">
        <title>Culex pipiens pipiens assembly and annotation.</title>
        <authorList>
            <person name="Alout H."/>
            <person name="Durand T."/>
        </authorList>
    </citation>
    <scope>NUCLEOTIDE SEQUENCE [LARGE SCALE GENOMIC DNA]</scope>
    <source>
        <strain evidence="8">HA-2024</strain>
        <tissue evidence="8">Whole body</tissue>
    </source>
</reference>
<dbReference type="InterPro" id="IPR001356">
    <property type="entry name" value="HD"/>
</dbReference>
<sequence length="268" mass="30510">MVMEQDIDVISDSSEASFGSERDVSERISHVDVDTCRISSLDDPRKDFGCKRKTFSIDDILGLKKDSSRRSSVDDQWRYKDQDSSRVPSSWPTAAFLYPAGWIHHHQHHNHHQTDSVNGFPSSDLYQKIGAKRRKQGNDRKPRQAYSAKQLERLETEFKQDKYLSVSKRLELSKSLSLTEVQIKTWFQNRRTKWKKQLTSRLKIAHRQGLYGGALAGQHHHFINAAAVSFPFLPAAAAGFLPTTGPAILNFSVPELTDKSKVKVDLCE</sequence>
<dbReference type="InterPro" id="IPR020479">
    <property type="entry name" value="HD_metazoa"/>
</dbReference>
<name>A0ABD1DNI0_CULPP</name>
<dbReference type="SUPFAM" id="SSF46689">
    <property type="entry name" value="Homeodomain-like"/>
    <property type="match status" value="1"/>
</dbReference>
<comment type="caution">
    <text evidence="8">The sequence shown here is derived from an EMBL/GenBank/DDBJ whole genome shotgun (WGS) entry which is preliminary data.</text>
</comment>
<dbReference type="GO" id="GO:0003677">
    <property type="term" value="F:DNA binding"/>
    <property type="evidence" value="ECO:0007669"/>
    <property type="project" value="UniProtKB-UniRule"/>
</dbReference>
<evidence type="ECO:0000313" key="9">
    <source>
        <dbReference type="Proteomes" id="UP001562425"/>
    </source>
</evidence>
<keyword evidence="4 5" id="KW-0539">Nucleus</keyword>
<evidence type="ECO:0000256" key="3">
    <source>
        <dbReference type="ARBA" id="ARBA00023155"/>
    </source>
</evidence>
<dbReference type="PANTHER" id="PTHR24333:SF9">
    <property type="entry name" value="HOMEOBOX DOMAIN-CONTAINING PROTEIN"/>
    <property type="match status" value="1"/>
</dbReference>
<evidence type="ECO:0000313" key="8">
    <source>
        <dbReference type="EMBL" id="KAL1399944.1"/>
    </source>
</evidence>
<accession>A0ABD1DNI0</accession>
<organism evidence="8 9">
    <name type="scientific">Culex pipiens pipiens</name>
    <name type="common">Northern house mosquito</name>
    <dbReference type="NCBI Taxonomy" id="38569"/>
    <lineage>
        <taxon>Eukaryota</taxon>
        <taxon>Metazoa</taxon>
        <taxon>Ecdysozoa</taxon>
        <taxon>Arthropoda</taxon>
        <taxon>Hexapoda</taxon>
        <taxon>Insecta</taxon>
        <taxon>Pterygota</taxon>
        <taxon>Neoptera</taxon>
        <taxon>Endopterygota</taxon>
        <taxon>Diptera</taxon>
        <taxon>Nematocera</taxon>
        <taxon>Culicoidea</taxon>
        <taxon>Culicidae</taxon>
        <taxon>Culicinae</taxon>
        <taxon>Culicini</taxon>
        <taxon>Culex</taxon>
        <taxon>Culex</taxon>
    </lineage>
</organism>
<dbReference type="EMBL" id="JBEHCU010005401">
    <property type="protein sequence ID" value="KAL1399944.1"/>
    <property type="molecule type" value="Genomic_DNA"/>
</dbReference>
<evidence type="ECO:0000256" key="1">
    <source>
        <dbReference type="ARBA" id="ARBA00004123"/>
    </source>
</evidence>
<dbReference type="Pfam" id="PF00046">
    <property type="entry name" value="Homeodomain"/>
    <property type="match status" value="1"/>
</dbReference>
<dbReference type="PROSITE" id="PS00027">
    <property type="entry name" value="HOMEOBOX_1"/>
    <property type="match status" value="1"/>
</dbReference>
<keyword evidence="9" id="KW-1185">Reference proteome</keyword>
<keyword evidence="3 5" id="KW-0371">Homeobox</keyword>
<dbReference type="Gene3D" id="1.10.10.60">
    <property type="entry name" value="Homeodomain-like"/>
    <property type="match status" value="1"/>
</dbReference>
<dbReference type="Proteomes" id="UP001562425">
    <property type="component" value="Unassembled WGS sequence"/>
</dbReference>
<comment type="subcellular location">
    <subcellularLocation>
        <location evidence="1 5 6">Nucleus</location>
    </subcellularLocation>
</comment>
<keyword evidence="2 5" id="KW-0238">DNA-binding</keyword>
<gene>
    <name evidence="8" type="ORF">pipiens_007823</name>
</gene>
<evidence type="ECO:0000256" key="5">
    <source>
        <dbReference type="PROSITE-ProRule" id="PRU00108"/>
    </source>
</evidence>